<evidence type="ECO:0000256" key="5">
    <source>
        <dbReference type="ARBA" id="ARBA00022723"/>
    </source>
</evidence>
<keyword evidence="7 9" id="KW-0862">Zinc</keyword>
<dbReference type="GO" id="GO:0004177">
    <property type="term" value="F:aminopeptidase activity"/>
    <property type="evidence" value="ECO:0007669"/>
    <property type="project" value="UniProtKB-KW"/>
</dbReference>
<keyword evidence="3 9" id="KW-0031">Aminopeptidase</keyword>
<dbReference type="PRINTS" id="PR00932">
    <property type="entry name" value="AMINO1PTASE"/>
</dbReference>
<dbReference type="GO" id="GO:0008270">
    <property type="term" value="F:zinc ion binding"/>
    <property type="evidence" value="ECO:0007669"/>
    <property type="project" value="InterPro"/>
</dbReference>
<evidence type="ECO:0000256" key="1">
    <source>
        <dbReference type="ARBA" id="ARBA00001947"/>
    </source>
</evidence>
<dbReference type="Proteomes" id="UP000027473">
    <property type="component" value="Unassembled WGS sequence"/>
</dbReference>
<evidence type="ECO:0000313" key="12">
    <source>
        <dbReference type="Proteomes" id="UP000027473"/>
    </source>
</evidence>
<evidence type="ECO:0000256" key="3">
    <source>
        <dbReference type="ARBA" id="ARBA00022438"/>
    </source>
</evidence>
<name>A0AB73BZ67_9FUSO</name>
<evidence type="ECO:0000256" key="6">
    <source>
        <dbReference type="ARBA" id="ARBA00022801"/>
    </source>
</evidence>
<evidence type="ECO:0000313" key="11">
    <source>
        <dbReference type="EMBL" id="KDE65562.1"/>
    </source>
</evidence>
<dbReference type="EMBL" id="JAAC01000002">
    <property type="protein sequence ID" value="KDE65562.1"/>
    <property type="molecule type" value="Genomic_DNA"/>
</dbReference>
<evidence type="ECO:0000256" key="10">
    <source>
        <dbReference type="RuleBase" id="RU004387"/>
    </source>
</evidence>
<protein>
    <recommendedName>
        <fullName evidence="10">M18 family aminopeptidase</fullName>
        <ecNumber evidence="10">3.4.11.-</ecNumber>
    </recommendedName>
</protein>
<dbReference type="PANTHER" id="PTHR28570">
    <property type="entry name" value="ASPARTYL AMINOPEPTIDASE"/>
    <property type="match status" value="1"/>
</dbReference>
<keyword evidence="6 9" id="KW-0378">Hydrolase</keyword>
<keyword evidence="4 9" id="KW-0645">Protease</keyword>
<comment type="caution">
    <text evidence="11">The sequence shown here is derived from an EMBL/GenBank/DDBJ whole genome shotgun (WGS) entry which is preliminary data.</text>
</comment>
<evidence type="ECO:0000256" key="8">
    <source>
        <dbReference type="ARBA" id="ARBA00023049"/>
    </source>
</evidence>
<sequence>MLEFFIKKCLKKRYISIGKKIGIGEGGKVSMKKEMSFAKDLMEFLDKSPCAFFAVEEMKRRLQEKGYRELQEREAWKLEKNGKYYVTKNNSAILAFQVGSGEIEEEGFHIIGSHSDSPCFRVKHNPEMSVEGKYLKLNTEVYGGPILSTWFDRALSLAGRVTVKGKDAFHPKSMFVNIEEDFMTIPNLCIHMNRGVNDGMSWNAQKDTLPFLGTLQEGMETDGLLQKKIANLLVVKTEDILGMDLFVYDREKAKIVGMQQEFVQSGRIDNLGMAHVGLEALLSSKKSKVCKVVLVSDNEEVGSMTKQGANSPFLKNTLRRIVLSLGKGEEEFMRALANSFLISSDQAHALHPNYTEKQDLTNRPVLNGGVAIKIAANQAYTSDAHSIAVFVGICQKAKQKYQFFHNRSDMKGGSTIGPITTTQIDIPSVDIGNPILSMHSVRELLGIRDHYSLYQIFQEFYK</sequence>
<gene>
    <name evidence="11" type="ORF">FUSO3_00310</name>
</gene>
<keyword evidence="5 9" id="KW-0479">Metal-binding</keyword>
<reference evidence="11 12" key="1">
    <citation type="submission" date="2014-01" db="EMBL/GenBank/DDBJ databases">
        <title>Comparative genomics of Fusobacterium necrophorum wild isolates.</title>
        <authorList>
            <person name="Kittichotirat W."/>
            <person name="Bumgarner R.E."/>
            <person name="Lawrence P."/>
        </authorList>
    </citation>
    <scope>NUCLEOTIDE SEQUENCE [LARGE SCALE GENOMIC DNA]</scope>
    <source>
        <strain evidence="11 12">BL</strain>
    </source>
</reference>
<comment type="cofactor">
    <cofactor evidence="1 10">
        <name>Zn(2+)</name>
        <dbReference type="ChEBI" id="CHEBI:29105"/>
    </cofactor>
</comment>
<dbReference type="GO" id="GO:0006508">
    <property type="term" value="P:proteolysis"/>
    <property type="evidence" value="ECO:0007669"/>
    <property type="project" value="UniProtKB-KW"/>
</dbReference>
<dbReference type="PANTHER" id="PTHR28570:SF3">
    <property type="entry name" value="ASPARTYL AMINOPEPTIDASE"/>
    <property type="match status" value="1"/>
</dbReference>
<dbReference type="Pfam" id="PF02127">
    <property type="entry name" value="Peptidase_M18"/>
    <property type="match status" value="1"/>
</dbReference>
<evidence type="ECO:0000256" key="9">
    <source>
        <dbReference type="RuleBase" id="RU004386"/>
    </source>
</evidence>
<dbReference type="EC" id="3.4.11.-" evidence="10"/>
<keyword evidence="8 9" id="KW-0482">Metalloprotease</keyword>
<dbReference type="SUPFAM" id="SSF101821">
    <property type="entry name" value="Aminopeptidase/glucanase lid domain"/>
    <property type="match status" value="1"/>
</dbReference>
<accession>A0AB73BZ67</accession>
<dbReference type="SUPFAM" id="SSF53187">
    <property type="entry name" value="Zn-dependent exopeptidases"/>
    <property type="match status" value="1"/>
</dbReference>
<evidence type="ECO:0000256" key="7">
    <source>
        <dbReference type="ARBA" id="ARBA00022833"/>
    </source>
</evidence>
<organism evidence="11 12">
    <name type="scientific">Fusobacterium necrophorum BL</name>
    <dbReference type="NCBI Taxonomy" id="1441732"/>
    <lineage>
        <taxon>Bacteria</taxon>
        <taxon>Fusobacteriati</taxon>
        <taxon>Fusobacteriota</taxon>
        <taxon>Fusobacteriia</taxon>
        <taxon>Fusobacteriales</taxon>
        <taxon>Fusobacteriaceae</taxon>
        <taxon>Fusobacterium</taxon>
    </lineage>
</organism>
<dbReference type="GO" id="GO:0008237">
    <property type="term" value="F:metallopeptidase activity"/>
    <property type="evidence" value="ECO:0007669"/>
    <property type="project" value="UniProtKB-KW"/>
</dbReference>
<dbReference type="GO" id="GO:0005737">
    <property type="term" value="C:cytoplasm"/>
    <property type="evidence" value="ECO:0007669"/>
    <property type="project" value="UniProtKB-ARBA"/>
</dbReference>
<dbReference type="InterPro" id="IPR023358">
    <property type="entry name" value="Peptidase_M18_dom2"/>
</dbReference>
<dbReference type="InterPro" id="IPR001948">
    <property type="entry name" value="Peptidase_M18"/>
</dbReference>
<proteinExistence type="inferred from homology"/>
<evidence type="ECO:0000256" key="2">
    <source>
        <dbReference type="ARBA" id="ARBA00008290"/>
    </source>
</evidence>
<dbReference type="Gene3D" id="2.30.250.10">
    <property type="entry name" value="Aminopeptidase i, Domain 2"/>
    <property type="match status" value="1"/>
</dbReference>
<dbReference type="CDD" id="cd05658">
    <property type="entry name" value="M18_DAP"/>
    <property type="match status" value="1"/>
</dbReference>
<dbReference type="Gene3D" id="3.40.630.10">
    <property type="entry name" value="Zn peptidases"/>
    <property type="match status" value="1"/>
</dbReference>
<comment type="similarity">
    <text evidence="2 9">Belongs to the peptidase M18 family.</text>
</comment>
<evidence type="ECO:0000256" key="4">
    <source>
        <dbReference type="ARBA" id="ARBA00022670"/>
    </source>
</evidence>
<dbReference type="AlphaFoldDB" id="A0AB73BZ67"/>
<dbReference type="NCBIfam" id="NF002759">
    <property type="entry name" value="PRK02813.1"/>
    <property type="match status" value="1"/>
</dbReference>